<evidence type="ECO:0000313" key="1">
    <source>
        <dbReference type="Proteomes" id="UP000887565"/>
    </source>
</evidence>
<keyword evidence="1" id="KW-1185">Reference proteome</keyword>
<dbReference type="Proteomes" id="UP000887565">
    <property type="component" value="Unplaced"/>
</dbReference>
<evidence type="ECO:0000313" key="2">
    <source>
        <dbReference type="WBParaSite" id="nRc.2.0.1.t04692-RA"/>
    </source>
</evidence>
<sequence>MFYPKKTQSAGLNTKLLMFPDNGILFNAHDFCSFKVTLICSKIVLFYQHHAIRCSLDDCSTSLDELWTDIVGANQFPNNPLHIPIPNNSGWPTGTRITRPKSPFAPGFGVSRTGSEGFSNIKTTLPECIIFTLRNVA</sequence>
<proteinExistence type="predicted"/>
<organism evidence="1 2">
    <name type="scientific">Romanomermis culicivorax</name>
    <name type="common">Nematode worm</name>
    <dbReference type="NCBI Taxonomy" id="13658"/>
    <lineage>
        <taxon>Eukaryota</taxon>
        <taxon>Metazoa</taxon>
        <taxon>Ecdysozoa</taxon>
        <taxon>Nematoda</taxon>
        <taxon>Enoplea</taxon>
        <taxon>Dorylaimia</taxon>
        <taxon>Mermithida</taxon>
        <taxon>Mermithoidea</taxon>
        <taxon>Mermithidae</taxon>
        <taxon>Romanomermis</taxon>
    </lineage>
</organism>
<protein>
    <submittedName>
        <fullName evidence="2">Uncharacterized protein</fullName>
    </submittedName>
</protein>
<reference evidence="2" key="1">
    <citation type="submission" date="2022-11" db="UniProtKB">
        <authorList>
            <consortium name="WormBaseParasite"/>
        </authorList>
    </citation>
    <scope>IDENTIFICATION</scope>
</reference>
<name>A0A915HTG8_ROMCU</name>
<dbReference type="WBParaSite" id="nRc.2.0.1.t04692-RA">
    <property type="protein sequence ID" value="nRc.2.0.1.t04692-RA"/>
    <property type="gene ID" value="nRc.2.0.1.g04692"/>
</dbReference>
<dbReference type="AlphaFoldDB" id="A0A915HTG8"/>
<accession>A0A915HTG8</accession>